<evidence type="ECO:0000313" key="2">
    <source>
        <dbReference type="Proteomes" id="UP001162131"/>
    </source>
</evidence>
<reference evidence="1" key="1">
    <citation type="submission" date="2021-09" db="EMBL/GenBank/DDBJ databases">
        <authorList>
            <consortium name="AG Swart"/>
            <person name="Singh M."/>
            <person name="Singh A."/>
            <person name="Seah K."/>
            <person name="Emmerich C."/>
        </authorList>
    </citation>
    <scope>NUCLEOTIDE SEQUENCE</scope>
    <source>
        <strain evidence="1">ATCC30299</strain>
    </source>
</reference>
<protein>
    <submittedName>
        <fullName evidence="1">Uncharacterized protein</fullName>
    </submittedName>
</protein>
<sequence length="96" mass="11418">MKKNDPVRRKNYVKFLIREEEKANKIKEKTKEKRDLKEAISGIANSLNLEDSIEINMDGPKKIISRRSHEVTMKKKIRKWKKEPLPADAMDEYTEF</sequence>
<proteinExistence type="predicted"/>
<accession>A0AAU9ILT2</accession>
<dbReference type="Proteomes" id="UP001162131">
    <property type="component" value="Unassembled WGS sequence"/>
</dbReference>
<dbReference type="AlphaFoldDB" id="A0AAU9ILT2"/>
<name>A0AAU9ILT2_9CILI</name>
<gene>
    <name evidence="1" type="ORF">BSTOLATCC_MIC16629</name>
</gene>
<comment type="caution">
    <text evidence="1">The sequence shown here is derived from an EMBL/GenBank/DDBJ whole genome shotgun (WGS) entry which is preliminary data.</text>
</comment>
<keyword evidence="2" id="KW-1185">Reference proteome</keyword>
<organism evidence="1 2">
    <name type="scientific">Blepharisma stoltei</name>
    <dbReference type="NCBI Taxonomy" id="1481888"/>
    <lineage>
        <taxon>Eukaryota</taxon>
        <taxon>Sar</taxon>
        <taxon>Alveolata</taxon>
        <taxon>Ciliophora</taxon>
        <taxon>Postciliodesmatophora</taxon>
        <taxon>Heterotrichea</taxon>
        <taxon>Heterotrichida</taxon>
        <taxon>Blepharismidae</taxon>
        <taxon>Blepharisma</taxon>
    </lineage>
</organism>
<evidence type="ECO:0000313" key="1">
    <source>
        <dbReference type="EMBL" id="CAG9316519.1"/>
    </source>
</evidence>
<dbReference type="EMBL" id="CAJZBQ010000016">
    <property type="protein sequence ID" value="CAG9316519.1"/>
    <property type="molecule type" value="Genomic_DNA"/>
</dbReference>